<dbReference type="RefSeq" id="WP_030005678.1">
    <property type="nucleotide sequence ID" value="NZ_CP011923.2"/>
</dbReference>
<dbReference type="SUPFAM" id="SSF53335">
    <property type="entry name" value="S-adenosyl-L-methionine-dependent methyltransferases"/>
    <property type="match status" value="1"/>
</dbReference>
<gene>
    <name evidence="2" type="ORF">FNO190_1270</name>
</gene>
<feature type="domain" description="Methyltransferase type 11" evidence="1">
    <location>
        <begin position="1"/>
        <end position="40"/>
    </location>
</feature>
<dbReference type="EMBL" id="CP011923">
    <property type="protein sequence ID" value="AKN88931.1"/>
    <property type="molecule type" value="Genomic_DNA"/>
</dbReference>
<dbReference type="Gene3D" id="3.40.50.150">
    <property type="entry name" value="Vaccinia Virus protein VP39"/>
    <property type="match status" value="1"/>
</dbReference>
<reference evidence="2" key="1">
    <citation type="submission" date="2017-08" db="EMBL/GenBank/DDBJ databases">
        <title>Complete Genome Sequence of Francisella noatunensis subsp. orientalis strain FNO190.</title>
        <authorList>
            <person name="Pereira F.L."/>
            <person name="Goncalves L.A."/>
            <person name="Guilherme T.C."/>
            <person name="Soares S.C."/>
            <person name="Dorella F.A."/>
            <person name="Carvalho A.F."/>
            <person name="Leibowitz M.P."/>
            <person name="Leal C.A.G."/>
            <person name="Azevedo V.A.C."/>
            <person name="Figueiredo H.C.P."/>
        </authorList>
    </citation>
    <scope>NUCLEOTIDE SEQUENCE</scope>
    <source>
        <strain evidence="2">FNO190</strain>
    </source>
</reference>
<dbReference type="Pfam" id="PF08241">
    <property type="entry name" value="Methyltransf_11"/>
    <property type="match status" value="1"/>
</dbReference>
<sequence length="40" mass="4582">MLNQAKKNYPDIEFIKADAQQDLPFDLKNFDAVFSNAALH</sequence>
<dbReference type="Proteomes" id="UP000035930">
    <property type="component" value="Chromosome"/>
</dbReference>
<keyword evidence="3" id="KW-1185">Reference proteome</keyword>
<proteinExistence type="predicted"/>
<evidence type="ECO:0000313" key="3">
    <source>
        <dbReference type="Proteomes" id="UP000035930"/>
    </source>
</evidence>
<evidence type="ECO:0000313" key="2">
    <source>
        <dbReference type="EMBL" id="AKN88931.1"/>
    </source>
</evidence>
<organism evidence="2 3">
    <name type="scientific">Francisella orientalis</name>
    <dbReference type="NCBI Taxonomy" id="299583"/>
    <lineage>
        <taxon>Bacteria</taxon>
        <taxon>Pseudomonadati</taxon>
        <taxon>Pseudomonadota</taxon>
        <taxon>Gammaproteobacteria</taxon>
        <taxon>Thiotrichales</taxon>
        <taxon>Francisellaceae</taxon>
        <taxon>Francisella</taxon>
    </lineage>
</organism>
<dbReference type="GeneID" id="69248560"/>
<evidence type="ECO:0000259" key="1">
    <source>
        <dbReference type="Pfam" id="PF08241"/>
    </source>
</evidence>
<dbReference type="InterPro" id="IPR029063">
    <property type="entry name" value="SAM-dependent_MTases_sf"/>
</dbReference>
<accession>A0ABN4GZK8</accession>
<name>A0ABN4GZK8_9GAMM</name>
<protein>
    <recommendedName>
        <fullName evidence="1">Methyltransferase type 11 domain-containing protein</fullName>
    </recommendedName>
</protein>
<dbReference type="InterPro" id="IPR013216">
    <property type="entry name" value="Methyltransf_11"/>
</dbReference>